<dbReference type="EMBL" id="LKEU01000028">
    <property type="protein sequence ID" value="OFV70768.1"/>
    <property type="molecule type" value="Genomic_DNA"/>
</dbReference>
<accession>A0A1F2PHG0</accession>
<feature type="transmembrane region" description="Helical" evidence="1">
    <location>
        <begin position="125"/>
        <end position="146"/>
    </location>
</feature>
<keyword evidence="1" id="KW-0812">Transmembrane</keyword>
<dbReference type="Proteomes" id="UP001163550">
    <property type="component" value="Chromosome"/>
</dbReference>
<evidence type="ECO:0000313" key="3">
    <source>
        <dbReference type="EMBL" id="OFV70768.1"/>
    </source>
</evidence>
<feature type="transmembrane region" description="Helical" evidence="1">
    <location>
        <begin position="44"/>
        <end position="68"/>
    </location>
</feature>
<keyword evidence="1" id="KW-0472">Membrane</keyword>
<keyword evidence="8" id="KW-1185">Reference proteome</keyword>
<evidence type="ECO:0000313" key="7">
    <source>
        <dbReference type="Proteomes" id="UP000322619"/>
    </source>
</evidence>
<dbReference type="EMBL" id="VSLA01000003">
    <property type="protein sequence ID" value="TYC87804.1"/>
    <property type="molecule type" value="Genomic_DNA"/>
</dbReference>
<dbReference type="InterPro" id="IPR058279">
    <property type="entry name" value="DUF7973"/>
</dbReference>
<dbReference type="AlphaFoldDB" id="A0A1F2PHG0"/>
<feature type="transmembrane region" description="Helical" evidence="1">
    <location>
        <begin position="95"/>
        <end position="119"/>
    </location>
</feature>
<keyword evidence="1" id="KW-1133">Transmembrane helix</keyword>
<name>A0A1F2PHG0_9FIRM</name>
<proteinExistence type="predicted"/>
<protein>
    <recommendedName>
        <fullName evidence="2">DUF7973 domain-containing protein</fullName>
    </recommendedName>
</protein>
<gene>
    <name evidence="3" type="ORF">ACWI_17880</name>
    <name evidence="4" type="ORF">FXB42_02740</name>
    <name evidence="5" type="ORF">LNN31_15140</name>
</gene>
<dbReference type="OrthoDB" id="4484645at2"/>
<dbReference type="Pfam" id="PF25928">
    <property type="entry name" value="DUF7973"/>
    <property type="match status" value="2"/>
</dbReference>
<dbReference type="EMBL" id="CP087994">
    <property type="protein sequence ID" value="UYO62107.1"/>
    <property type="molecule type" value="Genomic_DNA"/>
</dbReference>
<dbReference type="STRING" id="52694.ACWI_17880"/>
<reference evidence="3 6" key="1">
    <citation type="submission" date="2015-09" db="EMBL/GenBank/DDBJ databases">
        <title>Genome sequence of Acetobacterium wieringae DSM 1911.</title>
        <authorList>
            <person name="Poehlein A."/>
            <person name="Bengelsdorf F.R."/>
            <person name="Schiel-Bengelsdorf B."/>
            <person name="Duerre P."/>
            <person name="Daniel R."/>
        </authorList>
    </citation>
    <scope>NUCLEOTIDE SEQUENCE [LARGE SCALE GENOMIC DNA]</scope>
    <source>
        <strain evidence="3 6">DSM 1911</strain>
    </source>
</reference>
<feature type="domain" description="DUF7973" evidence="2">
    <location>
        <begin position="2"/>
        <end position="149"/>
    </location>
</feature>
<dbReference type="Proteomes" id="UP000176244">
    <property type="component" value="Unassembled WGS sequence"/>
</dbReference>
<evidence type="ECO:0000313" key="5">
    <source>
        <dbReference type="EMBL" id="UYO62107.1"/>
    </source>
</evidence>
<feature type="transmembrane region" description="Helical" evidence="1">
    <location>
        <begin position="171"/>
        <end position="192"/>
    </location>
</feature>
<evidence type="ECO:0000313" key="4">
    <source>
        <dbReference type="EMBL" id="TYC87804.1"/>
    </source>
</evidence>
<evidence type="ECO:0000313" key="8">
    <source>
        <dbReference type="Proteomes" id="UP001163550"/>
    </source>
</evidence>
<feature type="domain" description="DUF7973" evidence="2">
    <location>
        <begin position="202"/>
        <end position="300"/>
    </location>
</feature>
<evidence type="ECO:0000313" key="6">
    <source>
        <dbReference type="Proteomes" id="UP000176244"/>
    </source>
</evidence>
<reference evidence="4 7" key="2">
    <citation type="submission" date="2019-08" db="EMBL/GenBank/DDBJ databases">
        <title>Isolation and enrichment of carboxydotrophic bacteria from anaerobic sludge for the production of bio-based chemicals from syngas.</title>
        <authorList>
            <person name="Antares A.L."/>
            <person name="Moreira J."/>
            <person name="Diender M."/>
            <person name="Parshina S.N."/>
            <person name="Stams A.J.M."/>
            <person name="Alves M."/>
            <person name="Alves J.I."/>
            <person name="Sousa D.Z."/>
        </authorList>
    </citation>
    <scope>NUCLEOTIDE SEQUENCE [LARGE SCALE GENOMIC DNA]</scope>
    <source>
        <strain evidence="4 7">JM</strain>
    </source>
</reference>
<feature type="transmembrane region" description="Helical" evidence="1">
    <location>
        <begin position="212"/>
        <end position="232"/>
    </location>
</feature>
<feature type="transmembrane region" description="Helical" evidence="1">
    <location>
        <begin position="244"/>
        <end position="271"/>
    </location>
</feature>
<organism evidence="3 6">
    <name type="scientific">Acetobacterium wieringae</name>
    <dbReference type="NCBI Taxonomy" id="52694"/>
    <lineage>
        <taxon>Bacteria</taxon>
        <taxon>Bacillati</taxon>
        <taxon>Bacillota</taxon>
        <taxon>Clostridia</taxon>
        <taxon>Eubacteriales</taxon>
        <taxon>Eubacteriaceae</taxon>
        <taxon>Acetobacterium</taxon>
    </lineage>
</organism>
<dbReference type="Proteomes" id="UP000322619">
    <property type="component" value="Unassembled WGS sequence"/>
</dbReference>
<sequence>MDLTLLIAAFGGGLFAAAIGGVPSFIFTGLTVVAAILAGDFGAPAIGIVSFGSWFSPCIAFAGAVAAAGYAKKIGKLEVGGDIITPLAGLKDASVLLVGGIFGIIGYLLNFTIGTLIGANVFGSAAWTDTVALSVVISAILVRLLFTNSGLTGKTPAGVTRHYLPQGSDMIFTLVIGAGFGILVGGIVAAFGNMALAGSEEAAYIFSQMGGFAFGIAAFGLIFACMGLPFYGCHHIVLPAASTAIVVFSGTLSPLAAIIAAAITGVLGALIGEFAGLTFNSYADSHIDPPACTIWVLQLINFSVLPLILPSIM</sequence>
<reference evidence="5" key="3">
    <citation type="submission" date="2021-11" db="EMBL/GenBank/DDBJ databases">
        <title>Isoprene-degrading acetogen.</title>
        <authorList>
            <person name="Yang Y."/>
            <person name="Jin H."/>
            <person name="Yan J."/>
        </authorList>
    </citation>
    <scope>NUCLEOTIDE SEQUENCE</scope>
    <source>
        <strain evidence="5">Berkeley</strain>
    </source>
</reference>
<evidence type="ECO:0000259" key="2">
    <source>
        <dbReference type="Pfam" id="PF25928"/>
    </source>
</evidence>
<feature type="transmembrane region" description="Helical" evidence="1">
    <location>
        <begin position="291"/>
        <end position="309"/>
    </location>
</feature>
<dbReference type="RefSeq" id="WP_070371096.1">
    <property type="nucleotide sequence ID" value="NZ_CABIIK010000028.1"/>
</dbReference>
<evidence type="ECO:0000256" key="1">
    <source>
        <dbReference type="SAM" id="Phobius"/>
    </source>
</evidence>